<evidence type="ECO:0000313" key="2">
    <source>
        <dbReference type="EMBL" id="QXL88199.1"/>
    </source>
</evidence>
<dbReference type="RefSeq" id="WP_257891281.1">
    <property type="nucleotide sequence ID" value="NZ_JAIMBW010000001.1"/>
</dbReference>
<gene>
    <name evidence="1" type="ORF">KUL25_01355</name>
    <name evidence="2" type="ORF">KUL25_01360</name>
</gene>
<organism evidence="2">
    <name type="scientific">Gymnodinialimonas phycosphaerae</name>
    <dbReference type="NCBI Taxonomy" id="2841589"/>
    <lineage>
        <taxon>Bacteria</taxon>
        <taxon>Pseudomonadati</taxon>
        <taxon>Pseudomonadota</taxon>
        <taxon>Alphaproteobacteria</taxon>
        <taxon>Rhodobacterales</taxon>
        <taxon>Paracoccaceae</taxon>
        <taxon>Gymnodinialimonas</taxon>
    </lineage>
</organism>
<dbReference type="AlphaFoldDB" id="A0A975TUZ2"/>
<evidence type="ECO:0000313" key="1">
    <source>
        <dbReference type="EMBL" id="MBY4891405.1"/>
    </source>
</evidence>
<keyword evidence="3" id="KW-1185">Reference proteome</keyword>
<dbReference type="Proteomes" id="UP000693972">
    <property type="component" value="Unassembled WGS sequence"/>
</dbReference>
<proteinExistence type="predicted"/>
<reference evidence="2 3" key="1">
    <citation type="submission" date="2021-07" db="EMBL/GenBank/DDBJ databases">
        <title>Karlodiniumbacter phycospheric gen. nov., sp. nov., a phycosphere bacterium isolated from karlodinium veneficum.</title>
        <authorList>
            <person name="Peng Y."/>
            <person name="Jiang L."/>
            <person name="Lee J."/>
        </authorList>
    </citation>
    <scope>NUCLEOTIDE SEQUENCE</scope>
    <source>
        <strain evidence="2 3">N5</strain>
    </source>
</reference>
<sequence length="216" mass="24224">MTTIVTRLYENAAHADDVVAKLKAEGFPESTMDVIEQGGRSAEETIIAAGVPASVAQQYAQHLSVGRGLLVVRAPFVPFGAAKTAIETADMHPSFDAGVANENIHTPEEFDDRRYLSILSSHRLFLTNHLDVDNGLKPRGISAAFGIPTLSYSHERKRMRPVTIDKRFGNLFFPLLTRRGLMTKRPLIDKFFARFALPHIWNRTPRRQTSHFRLTN</sequence>
<accession>A0A975TUZ2</accession>
<protein>
    <submittedName>
        <fullName evidence="2">Uncharacterized protein</fullName>
    </submittedName>
</protein>
<name>A0A975TUZ2_9RHOB</name>
<evidence type="ECO:0000313" key="3">
    <source>
        <dbReference type="Proteomes" id="UP000693972"/>
    </source>
</evidence>
<dbReference type="EMBL" id="JAIMBW010000001">
    <property type="protein sequence ID" value="MBY4891405.1"/>
    <property type="molecule type" value="Genomic_DNA"/>
</dbReference>
<dbReference type="EMBL" id="CP078073">
    <property type="protein sequence ID" value="QXL88199.1"/>
    <property type="molecule type" value="Genomic_DNA"/>
</dbReference>